<dbReference type="Proteomes" id="UP000603904">
    <property type="component" value="Unassembled WGS sequence"/>
</dbReference>
<reference evidence="1 2" key="1">
    <citation type="submission" date="2021-01" db="EMBL/GenBank/DDBJ databases">
        <title>Whole genome shotgun sequence of Microbispora corallina NBRC 16416.</title>
        <authorList>
            <person name="Komaki H."/>
            <person name="Tamura T."/>
        </authorList>
    </citation>
    <scope>NUCLEOTIDE SEQUENCE [LARGE SCALE GENOMIC DNA]</scope>
    <source>
        <strain evidence="1 2">NBRC 16416</strain>
    </source>
</reference>
<sequence>MLTAVIVGIRVPRLDSGRPRTRPYRVLADKRAVSGNVRPVVLVGSSDSPAGSAKALVAFHVPEACALDLILDQLKRNLAPECISTYLADVSARYVGRHSTRPRSR</sequence>
<name>A0ABQ4G483_9ACTN</name>
<organism evidence="1 2">
    <name type="scientific">Microbispora corallina</name>
    <dbReference type="NCBI Taxonomy" id="83302"/>
    <lineage>
        <taxon>Bacteria</taxon>
        <taxon>Bacillati</taxon>
        <taxon>Actinomycetota</taxon>
        <taxon>Actinomycetes</taxon>
        <taxon>Streptosporangiales</taxon>
        <taxon>Streptosporangiaceae</taxon>
        <taxon>Microbispora</taxon>
    </lineage>
</organism>
<evidence type="ECO:0000313" key="2">
    <source>
        <dbReference type="Proteomes" id="UP000603904"/>
    </source>
</evidence>
<keyword evidence="2" id="KW-1185">Reference proteome</keyword>
<proteinExistence type="predicted"/>
<evidence type="ECO:0000313" key="1">
    <source>
        <dbReference type="EMBL" id="GIH41907.1"/>
    </source>
</evidence>
<protein>
    <submittedName>
        <fullName evidence="1">Uncharacterized protein</fullName>
    </submittedName>
</protein>
<dbReference type="EMBL" id="BOOC01000026">
    <property type="protein sequence ID" value="GIH41907.1"/>
    <property type="molecule type" value="Genomic_DNA"/>
</dbReference>
<accession>A0ABQ4G483</accession>
<gene>
    <name evidence="1" type="ORF">Mco01_49070</name>
</gene>
<comment type="caution">
    <text evidence="1">The sequence shown here is derived from an EMBL/GenBank/DDBJ whole genome shotgun (WGS) entry which is preliminary data.</text>
</comment>